<reference evidence="1 2" key="1">
    <citation type="submission" date="2019-11" db="EMBL/GenBank/DDBJ databases">
        <title>Caenimonas koreensis gen. nov., sp. nov., isolated from activated sludge.</title>
        <authorList>
            <person name="Seung H.R."/>
        </authorList>
    </citation>
    <scope>NUCLEOTIDE SEQUENCE [LARGE SCALE GENOMIC DNA]</scope>
    <source>
        <strain evidence="1 2">EMB320</strain>
    </source>
</reference>
<organism evidence="1 2">
    <name type="scientific">Caenimonas koreensis DSM 17982</name>
    <dbReference type="NCBI Taxonomy" id="1121255"/>
    <lineage>
        <taxon>Bacteria</taxon>
        <taxon>Pseudomonadati</taxon>
        <taxon>Pseudomonadota</taxon>
        <taxon>Betaproteobacteria</taxon>
        <taxon>Burkholderiales</taxon>
        <taxon>Comamonadaceae</taxon>
        <taxon>Caenimonas</taxon>
    </lineage>
</organism>
<keyword evidence="2" id="KW-1185">Reference proteome</keyword>
<dbReference type="Proteomes" id="UP000487350">
    <property type="component" value="Unassembled WGS sequence"/>
</dbReference>
<name>A0A844B0Q8_9BURK</name>
<evidence type="ECO:0000313" key="2">
    <source>
        <dbReference type="Proteomes" id="UP000487350"/>
    </source>
</evidence>
<accession>A0A844B0Q8</accession>
<sequence length="125" mass="14136">MPSDQEVFEDFKFKISEDRQSVTLSSPGSNMTAQQLDHLIHSLAMLRTTLEPQHPYTMPALDEWLYYPIDGWYVLPRKEAKGTPAEEGFLLTVRSPGIGWCQAEIPPEQAQSILAFLNSKRPDGT</sequence>
<dbReference type="OrthoDB" id="8390236at2"/>
<dbReference type="RefSeq" id="WP_153585624.1">
    <property type="nucleotide sequence ID" value="NZ_WJBU01000012.1"/>
</dbReference>
<proteinExistence type="predicted"/>
<evidence type="ECO:0000313" key="1">
    <source>
        <dbReference type="EMBL" id="MRD48298.1"/>
    </source>
</evidence>
<gene>
    <name evidence="1" type="ORF">GHT07_13490</name>
</gene>
<dbReference type="EMBL" id="WJBU01000012">
    <property type="protein sequence ID" value="MRD48298.1"/>
    <property type="molecule type" value="Genomic_DNA"/>
</dbReference>
<comment type="caution">
    <text evidence="1">The sequence shown here is derived from an EMBL/GenBank/DDBJ whole genome shotgun (WGS) entry which is preliminary data.</text>
</comment>
<protein>
    <submittedName>
        <fullName evidence="1">Uncharacterized protein</fullName>
    </submittedName>
</protein>
<dbReference type="AlphaFoldDB" id="A0A844B0Q8"/>